<dbReference type="InterPro" id="IPR013783">
    <property type="entry name" value="Ig-like_fold"/>
</dbReference>
<dbReference type="PANTHER" id="PTHR12631:SF8">
    <property type="entry name" value="ALPHA-L-IDURONIDASE"/>
    <property type="match status" value="1"/>
</dbReference>
<name>A0A336L0U7_CULSO</name>
<dbReference type="SUPFAM" id="SSF51011">
    <property type="entry name" value="Glycosyl hydrolase domain"/>
    <property type="match status" value="1"/>
</dbReference>
<comment type="similarity">
    <text evidence="1">Belongs to the glycosyl hydrolase 39 family.</text>
</comment>
<evidence type="ECO:0000256" key="5">
    <source>
        <dbReference type="SAM" id="SignalP"/>
    </source>
</evidence>
<evidence type="ECO:0000256" key="4">
    <source>
        <dbReference type="ARBA" id="ARBA00023295"/>
    </source>
</evidence>
<gene>
    <name evidence="8" type="primary">CSON003146</name>
</gene>
<evidence type="ECO:0000259" key="7">
    <source>
        <dbReference type="Pfam" id="PF21200"/>
    </source>
</evidence>
<proteinExistence type="inferred from homology"/>
<feature type="signal peptide" evidence="5">
    <location>
        <begin position="1"/>
        <end position="24"/>
    </location>
</feature>
<organism evidence="8">
    <name type="scientific">Culicoides sonorensis</name>
    <name type="common">Biting midge</name>
    <dbReference type="NCBI Taxonomy" id="179676"/>
    <lineage>
        <taxon>Eukaryota</taxon>
        <taxon>Metazoa</taxon>
        <taxon>Ecdysozoa</taxon>
        <taxon>Arthropoda</taxon>
        <taxon>Hexapoda</taxon>
        <taxon>Insecta</taxon>
        <taxon>Pterygota</taxon>
        <taxon>Neoptera</taxon>
        <taxon>Endopterygota</taxon>
        <taxon>Diptera</taxon>
        <taxon>Nematocera</taxon>
        <taxon>Chironomoidea</taxon>
        <taxon>Ceratopogonidae</taxon>
        <taxon>Ceratopogoninae</taxon>
        <taxon>Culicoides</taxon>
        <taxon>Monoculicoides</taxon>
    </lineage>
</organism>
<dbReference type="InterPro" id="IPR049167">
    <property type="entry name" value="GH39_C"/>
</dbReference>
<evidence type="ECO:0000256" key="1">
    <source>
        <dbReference type="ARBA" id="ARBA00008875"/>
    </source>
</evidence>
<dbReference type="InterPro" id="IPR051923">
    <property type="entry name" value="Glycosyl_Hydrolase_39"/>
</dbReference>
<keyword evidence="2 5" id="KW-0732">Signal</keyword>
<feature type="domain" description="Alpha-L-iduronidase C-terminal" evidence="7">
    <location>
        <begin position="519"/>
        <end position="596"/>
    </location>
</feature>
<dbReference type="VEuPathDB" id="VectorBase:CSON003146"/>
<reference evidence="8" key="1">
    <citation type="submission" date="2018-04" db="EMBL/GenBank/DDBJ databases">
        <authorList>
            <person name="Go L.Y."/>
            <person name="Mitchell J.A."/>
        </authorList>
    </citation>
    <scope>NUCLEOTIDE SEQUENCE</scope>
    <source>
        <tissue evidence="8">Whole organism</tissue>
    </source>
</reference>
<feature type="domain" description="Glycosyl hydrolases family 39 N-terminal catalytic" evidence="6">
    <location>
        <begin position="28"/>
        <end position="472"/>
    </location>
</feature>
<dbReference type="Gene3D" id="2.60.40.1500">
    <property type="entry name" value="Glycosyl hydrolase domain, family 39"/>
    <property type="match status" value="1"/>
</dbReference>
<reference evidence="9" key="2">
    <citation type="submission" date="2018-07" db="EMBL/GenBank/DDBJ databases">
        <authorList>
            <person name="Quirk P.G."/>
            <person name="Krulwich T.A."/>
        </authorList>
    </citation>
    <scope>NUCLEOTIDE SEQUENCE</scope>
</reference>
<dbReference type="SUPFAM" id="SSF51445">
    <property type="entry name" value="(Trans)glycosidases"/>
    <property type="match status" value="1"/>
</dbReference>
<dbReference type="GO" id="GO:0003940">
    <property type="term" value="F:L-iduronidase activity"/>
    <property type="evidence" value="ECO:0007669"/>
    <property type="project" value="TreeGrafter"/>
</dbReference>
<dbReference type="Gene3D" id="3.20.20.80">
    <property type="entry name" value="Glycosidases"/>
    <property type="match status" value="1"/>
</dbReference>
<dbReference type="CDD" id="cd00063">
    <property type="entry name" value="FN3"/>
    <property type="match status" value="1"/>
</dbReference>
<evidence type="ECO:0000256" key="3">
    <source>
        <dbReference type="ARBA" id="ARBA00022801"/>
    </source>
</evidence>
<protein>
    <submittedName>
        <fullName evidence="8">CSON003146 protein</fullName>
    </submittedName>
</protein>
<dbReference type="SUPFAM" id="SSF49265">
    <property type="entry name" value="Fibronectin type III"/>
    <property type="match status" value="1"/>
</dbReference>
<dbReference type="Pfam" id="PF21200">
    <property type="entry name" value="Glyco_hydro_39_C"/>
    <property type="match status" value="1"/>
</dbReference>
<dbReference type="AlphaFoldDB" id="A0A336L0U7"/>
<accession>A0A336L0U7</accession>
<dbReference type="PANTHER" id="PTHR12631">
    <property type="entry name" value="ALPHA-L-IDURONIDASE"/>
    <property type="match status" value="1"/>
</dbReference>
<dbReference type="InterPro" id="IPR003961">
    <property type="entry name" value="FN3_dom"/>
</dbReference>
<evidence type="ECO:0000256" key="2">
    <source>
        <dbReference type="ARBA" id="ARBA00022729"/>
    </source>
</evidence>
<keyword evidence="3" id="KW-0378">Hydrolase</keyword>
<keyword evidence="4" id="KW-0326">Glycosidase</keyword>
<feature type="chain" id="PRO_5033342837" evidence="5">
    <location>
        <begin position="25"/>
        <end position="604"/>
    </location>
</feature>
<evidence type="ECO:0000313" key="8">
    <source>
        <dbReference type="EMBL" id="SSX11420.1"/>
    </source>
</evidence>
<dbReference type="EMBL" id="UFQT01001554">
    <property type="protein sequence ID" value="SSX30988.1"/>
    <property type="molecule type" value="Genomic_DNA"/>
</dbReference>
<dbReference type="InterPro" id="IPR049166">
    <property type="entry name" value="GH39_cat"/>
</dbReference>
<dbReference type="EMBL" id="UFQS01001554">
    <property type="protein sequence ID" value="SSX11420.1"/>
    <property type="molecule type" value="Genomic_DNA"/>
</dbReference>
<dbReference type="Gene3D" id="2.60.40.10">
    <property type="entry name" value="Immunoglobulins"/>
    <property type="match status" value="1"/>
</dbReference>
<evidence type="ECO:0000313" key="9">
    <source>
        <dbReference type="EMBL" id="SSX30988.1"/>
    </source>
</evidence>
<dbReference type="Pfam" id="PF01229">
    <property type="entry name" value="Glyco_hydro_39"/>
    <property type="match status" value="1"/>
</dbReference>
<dbReference type="InterPro" id="IPR017853">
    <property type="entry name" value="GH"/>
</dbReference>
<evidence type="ECO:0000259" key="6">
    <source>
        <dbReference type="Pfam" id="PF01229"/>
    </source>
</evidence>
<sequence>MWIRRTFNLNFMILAILVFVTCIAQPPKILPRFWINTGFSPIGNEIGKVLLSNDTLTNIELISSLPNNGLNSIRIHWILDLVNTEIPSNEQKFKDLDKFLDVLISSGLELGLELMSHNKNLDWNHDVYEILCRYSRRYGINVTSQWKLETWNEPDLKTYNVLNFTLNDYLKYMDDIQTGIERASNELKFDFKLRGPAGLFKSRETHEFCWKILENCEKRCPFNVITFHRKGNGTSESILSEGVSLIVELSNTFPKLSQMKFSNDEADPIAIWSIPREMQASVEYAATLVETVLLHWTAMYQNLINLESISHDNAFLSYYPHQFTQRTLLARFQMNNSVPRHTQFIQKPVFAALGLLSNLGALGFDTQIKREWHGKKVTYLSTIGNGSYFYLSTIMAFRPSGTKFKENNDKNFKFQISSEIKRKLQENSTIWFVVEGLLQHLNDPYYFWKLNGSPPYPNSTLRANLRKLQTPILLKHGKQNGSKHFFEIPYRYLKKSNTSVLLIRACDENIPRSHQVFNVRLRKITSNEVLLLWSDKNYPERCIMTYQIYFRPLKVKKWIDVTRNLHVPFMNFQFQFKESIEGCFKIRSIDIMMRKSRFPHITCI</sequence>
<dbReference type="InterPro" id="IPR036116">
    <property type="entry name" value="FN3_sf"/>
</dbReference>